<reference evidence="6 7" key="1">
    <citation type="submission" date="2015-09" db="EMBL/GenBank/DDBJ databases">
        <title>Draft genome of the parasitic nematode Teladorsagia circumcincta isolate WARC Sus (inbred).</title>
        <authorList>
            <person name="Mitreva M."/>
        </authorList>
    </citation>
    <scope>NUCLEOTIDE SEQUENCE [LARGE SCALE GENOMIC DNA]</scope>
    <source>
        <strain evidence="6 7">S</strain>
    </source>
</reference>
<dbReference type="GO" id="GO:0006508">
    <property type="term" value="P:proteolysis"/>
    <property type="evidence" value="ECO:0007669"/>
    <property type="project" value="UniProtKB-KW"/>
</dbReference>
<evidence type="ECO:0000256" key="4">
    <source>
        <dbReference type="ARBA" id="ARBA00022807"/>
    </source>
</evidence>
<dbReference type="Pfam" id="PF02902">
    <property type="entry name" value="Peptidase_C48"/>
    <property type="match status" value="1"/>
</dbReference>
<dbReference type="Proteomes" id="UP000230423">
    <property type="component" value="Unassembled WGS sequence"/>
</dbReference>
<dbReference type="InterPro" id="IPR038765">
    <property type="entry name" value="Papain-like_cys_pep_sf"/>
</dbReference>
<evidence type="ECO:0000256" key="2">
    <source>
        <dbReference type="ARBA" id="ARBA00022670"/>
    </source>
</evidence>
<evidence type="ECO:0000313" key="6">
    <source>
        <dbReference type="EMBL" id="PIO56303.1"/>
    </source>
</evidence>
<sequence length="135" mass="15451">MLSKAAPEIREQILFILNDRDDPTIVGGNHWSLLVFDRGSARFEYYDSMRPAKDAIARQLVNTIKPVLGAPEVSFVIVECPQQRNSFDCGMYVIEFVRHQLKLAEESYSLGISSSYIESERQHWQDVIISLSKTQ</sequence>
<keyword evidence="2 6" id="KW-0645">Protease</keyword>
<dbReference type="GO" id="GO:0008234">
    <property type="term" value="F:cysteine-type peptidase activity"/>
    <property type="evidence" value="ECO:0007669"/>
    <property type="project" value="UniProtKB-KW"/>
</dbReference>
<dbReference type="InterPro" id="IPR044613">
    <property type="entry name" value="Nep1/2-like"/>
</dbReference>
<protein>
    <submittedName>
        <fullName evidence="6">Ulp1 protease family, catalytic domain protein</fullName>
    </submittedName>
</protein>
<accession>A0A2G9TEB5</accession>
<dbReference type="OrthoDB" id="5065855at2759"/>
<keyword evidence="7" id="KW-1185">Reference proteome</keyword>
<name>A0A2G9TEB5_TELCI</name>
<evidence type="ECO:0000256" key="3">
    <source>
        <dbReference type="ARBA" id="ARBA00022801"/>
    </source>
</evidence>
<gene>
    <name evidence="6" type="ORF">TELCIR_22298</name>
</gene>
<feature type="domain" description="Ubiquitin-like protease family profile" evidence="5">
    <location>
        <begin position="1"/>
        <end position="100"/>
    </location>
</feature>
<dbReference type="GO" id="GO:0019784">
    <property type="term" value="F:deNEDDylase activity"/>
    <property type="evidence" value="ECO:0007669"/>
    <property type="project" value="InterPro"/>
</dbReference>
<keyword evidence="3" id="KW-0378">Hydrolase</keyword>
<dbReference type="SUPFAM" id="SSF54001">
    <property type="entry name" value="Cysteine proteinases"/>
    <property type="match status" value="1"/>
</dbReference>
<comment type="similarity">
    <text evidence="1">Belongs to the peptidase C48 family.</text>
</comment>
<evidence type="ECO:0000256" key="1">
    <source>
        <dbReference type="ARBA" id="ARBA00005234"/>
    </source>
</evidence>
<proteinExistence type="inferred from homology"/>
<dbReference type="InterPro" id="IPR003653">
    <property type="entry name" value="Peptidase_C48_C"/>
</dbReference>
<evidence type="ECO:0000313" key="7">
    <source>
        <dbReference type="Proteomes" id="UP000230423"/>
    </source>
</evidence>
<evidence type="ECO:0000259" key="5">
    <source>
        <dbReference type="PROSITE" id="PS50600"/>
    </source>
</evidence>
<dbReference type="PANTHER" id="PTHR46468">
    <property type="entry name" value="SENTRIN-SPECIFIC PROTEASE 8"/>
    <property type="match status" value="1"/>
</dbReference>
<dbReference type="AlphaFoldDB" id="A0A2G9TEB5"/>
<dbReference type="Gene3D" id="3.40.395.10">
    <property type="entry name" value="Adenoviral Proteinase, Chain A"/>
    <property type="match status" value="1"/>
</dbReference>
<organism evidence="6 7">
    <name type="scientific">Teladorsagia circumcincta</name>
    <name type="common">Brown stomach worm</name>
    <name type="synonym">Ostertagia circumcincta</name>
    <dbReference type="NCBI Taxonomy" id="45464"/>
    <lineage>
        <taxon>Eukaryota</taxon>
        <taxon>Metazoa</taxon>
        <taxon>Ecdysozoa</taxon>
        <taxon>Nematoda</taxon>
        <taxon>Chromadorea</taxon>
        <taxon>Rhabditida</taxon>
        <taxon>Rhabditina</taxon>
        <taxon>Rhabditomorpha</taxon>
        <taxon>Strongyloidea</taxon>
        <taxon>Trichostrongylidae</taxon>
        <taxon>Teladorsagia</taxon>
    </lineage>
</organism>
<keyword evidence="4" id="KW-0788">Thiol protease</keyword>
<dbReference type="GO" id="GO:0000338">
    <property type="term" value="P:protein deneddylation"/>
    <property type="evidence" value="ECO:0007669"/>
    <property type="project" value="TreeGrafter"/>
</dbReference>
<dbReference type="PANTHER" id="PTHR46468:SF1">
    <property type="entry name" value="SENTRIN-SPECIFIC PROTEASE 8"/>
    <property type="match status" value="1"/>
</dbReference>
<dbReference type="PROSITE" id="PS50600">
    <property type="entry name" value="ULP_PROTEASE"/>
    <property type="match status" value="1"/>
</dbReference>
<dbReference type="EMBL" id="KZ378786">
    <property type="protein sequence ID" value="PIO56303.1"/>
    <property type="molecule type" value="Genomic_DNA"/>
</dbReference>